<comment type="function">
    <text evidence="12">Catalyzes the dehydration of the S-form of NAD(P)HX at the expense of ADP, which is converted to AMP. Together with NAD(P)HX epimerase, which catalyzes the epimerization of the S- and R-forms, the enzyme allows the repair of both epimers of NAD(P)HX, a damaged form of NAD(P)H that is a result of enzymatic or heat-dependent hydration.</text>
</comment>
<keyword evidence="16" id="KW-1185">Reference proteome</keyword>
<dbReference type="EC" id="4.2.1.136" evidence="12"/>
<dbReference type="HOGENOM" id="CLU_024853_4_1_12"/>
<feature type="domain" description="YjeF C-terminal" evidence="13">
    <location>
        <begin position="341"/>
        <end position="617"/>
    </location>
</feature>
<evidence type="ECO:0000256" key="1">
    <source>
        <dbReference type="ARBA" id="ARBA00001958"/>
    </source>
</evidence>
<dbReference type="eggNOG" id="COG0063">
    <property type="taxonomic scope" value="Bacteria"/>
</dbReference>
<evidence type="ECO:0000256" key="10">
    <source>
        <dbReference type="ARBA" id="ARBA00048238"/>
    </source>
</evidence>
<dbReference type="InterPro" id="IPR000631">
    <property type="entry name" value="CARKD"/>
</dbReference>
<dbReference type="SUPFAM" id="SSF53613">
    <property type="entry name" value="Ribokinase-like"/>
    <property type="match status" value="1"/>
</dbReference>
<evidence type="ECO:0000259" key="13">
    <source>
        <dbReference type="PROSITE" id="PS51383"/>
    </source>
</evidence>
<dbReference type="Gene3D" id="3.40.50.10260">
    <property type="entry name" value="YjeF N-terminal domain"/>
    <property type="match status" value="1"/>
</dbReference>
<organism evidence="15 16">
    <name type="scientific">Salinispira pacifica</name>
    <dbReference type="NCBI Taxonomy" id="1307761"/>
    <lineage>
        <taxon>Bacteria</taxon>
        <taxon>Pseudomonadati</taxon>
        <taxon>Spirochaetota</taxon>
        <taxon>Spirochaetia</taxon>
        <taxon>Spirochaetales</taxon>
        <taxon>Spirochaetaceae</taxon>
        <taxon>Salinispira</taxon>
    </lineage>
</organism>
<dbReference type="Gene3D" id="3.40.1190.20">
    <property type="match status" value="1"/>
</dbReference>
<dbReference type="eggNOG" id="COG0062">
    <property type="taxonomic scope" value="Bacteria"/>
</dbReference>
<comment type="catalytic activity">
    <reaction evidence="10 12">
        <text>(6S)-NADHX + ADP = AMP + phosphate + NADH + H(+)</text>
        <dbReference type="Rhea" id="RHEA:32223"/>
        <dbReference type="ChEBI" id="CHEBI:15378"/>
        <dbReference type="ChEBI" id="CHEBI:43474"/>
        <dbReference type="ChEBI" id="CHEBI:57945"/>
        <dbReference type="ChEBI" id="CHEBI:64074"/>
        <dbReference type="ChEBI" id="CHEBI:456215"/>
        <dbReference type="ChEBI" id="CHEBI:456216"/>
        <dbReference type="EC" id="4.2.1.136"/>
    </reaction>
</comment>
<comment type="similarity">
    <text evidence="3">In the C-terminal section; belongs to the NnrD/CARKD family.</text>
</comment>
<dbReference type="GO" id="GO:0052855">
    <property type="term" value="F:ADP-dependent NAD(P)H-hydrate dehydratase activity"/>
    <property type="evidence" value="ECO:0007669"/>
    <property type="project" value="UniProtKB-UniRule"/>
</dbReference>
<comment type="caution">
    <text evidence="12">Lacks conserved residue(s) required for the propagation of feature annotation.</text>
</comment>
<protein>
    <recommendedName>
        <fullName evidence="12">ADP-dependent (S)-NAD(P)H-hydrate dehydratase</fullName>
        <ecNumber evidence="12">4.2.1.136</ecNumber>
    </recommendedName>
    <alternativeName>
        <fullName evidence="12">ADP-dependent NAD(P)HX dehydratase</fullName>
    </alternativeName>
</protein>
<evidence type="ECO:0000256" key="2">
    <source>
        <dbReference type="ARBA" id="ARBA00006001"/>
    </source>
</evidence>
<dbReference type="GO" id="GO:0110051">
    <property type="term" value="P:metabolite repair"/>
    <property type="evidence" value="ECO:0007669"/>
    <property type="project" value="TreeGrafter"/>
</dbReference>
<comment type="cofactor">
    <cofactor evidence="12">
        <name>Mg(2+)</name>
        <dbReference type="ChEBI" id="CHEBI:18420"/>
    </cofactor>
</comment>
<feature type="binding site" evidence="12">
    <location>
        <position position="436"/>
    </location>
    <ligand>
        <name>(6S)-NADPHX</name>
        <dbReference type="ChEBI" id="CHEBI:64076"/>
    </ligand>
</feature>
<feature type="binding site" evidence="12">
    <location>
        <position position="493"/>
    </location>
    <ligand>
        <name>(6S)-NADPHX</name>
        <dbReference type="ChEBI" id="CHEBI:64076"/>
    </ligand>
</feature>
<keyword evidence="7 12" id="KW-0520">NAD</keyword>
<dbReference type="SUPFAM" id="SSF64153">
    <property type="entry name" value="YjeF N-terminal domain-like"/>
    <property type="match status" value="1"/>
</dbReference>
<dbReference type="GO" id="GO:0005524">
    <property type="term" value="F:ATP binding"/>
    <property type="evidence" value="ECO:0007669"/>
    <property type="project" value="UniProtKB-KW"/>
</dbReference>
<dbReference type="GO" id="GO:0052856">
    <property type="term" value="F:NAD(P)HX epimerase activity"/>
    <property type="evidence" value="ECO:0007669"/>
    <property type="project" value="TreeGrafter"/>
</dbReference>
<dbReference type="PROSITE" id="PS51385">
    <property type="entry name" value="YJEF_N"/>
    <property type="match status" value="1"/>
</dbReference>
<evidence type="ECO:0000313" key="15">
    <source>
        <dbReference type="EMBL" id="AHC14618.1"/>
    </source>
</evidence>
<dbReference type="Pfam" id="PF01256">
    <property type="entry name" value="Carb_kinase"/>
    <property type="match status" value="1"/>
</dbReference>
<dbReference type="STRING" id="1307761.L21SP2_1217"/>
<feature type="binding site" evidence="12">
    <location>
        <position position="559"/>
    </location>
    <ligand>
        <name>AMP</name>
        <dbReference type="ChEBI" id="CHEBI:456215"/>
    </ligand>
</feature>
<dbReference type="AlphaFoldDB" id="V5WFR0"/>
<evidence type="ECO:0000256" key="5">
    <source>
        <dbReference type="ARBA" id="ARBA00022840"/>
    </source>
</evidence>
<comment type="similarity">
    <text evidence="2">In the N-terminal section; belongs to the NnrE/AIBP family.</text>
</comment>
<feature type="domain" description="YjeF N-terminal" evidence="14">
    <location>
        <begin position="82"/>
        <end position="318"/>
    </location>
</feature>
<name>V5WFR0_9SPIO</name>
<evidence type="ECO:0000256" key="9">
    <source>
        <dbReference type="ARBA" id="ARBA00025153"/>
    </source>
</evidence>
<accession>V5WFR0</accession>
<dbReference type="GO" id="GO:0046496">
    <property type="term" value="P:nicotinamide nucleotide metabolic process"/>
    <property type="evidence" value="ECO:0007669"/>
    <property type="project" value="UniProtKB-UniRule"/>
</dbReference>
<dbReference type="CDD" id="cd01171">
    <property type="entry name" value="YXKO-related"/>
    <property type="match status" value="1"/>
</dbReference>
<keyword evidence="4 12" id="KW-0547">Nucleotide-binding</keyword>
<dbReference type="KEGG" id="slr:L21SP2_1217"/>
<evidence type="ECO:0000256" key="8">
    <source>
        <dbReference type="ARBA" id="ARBA00023239"/>
    </source>
</evidence>
<dbReference type="PANTHER" id="PTHR12592">
    <property type="entry name" value="ATP-DEPENDENT (S)-NAD(P)H-HYDRATE DEHYDRATASE FAMILY MEMBER"/>
    <property type="match status" value="1"/>
</dbReference>
<dbReference type="PATRIC" id="fig|1307761.3.peg.1211"/>
<dbReference type="HAMAP" id="MF_01965">
    <property type="entry name" value="NADHX_dehydratase"/>
    <property type="match status" value="1"/>
</dbReference>
<evidence type="ECO:0000256" key="12">
    <source>
        <dbReference type="HAMAP-Rule" id="MF_01965"/>
    </source>
</evidence>
<feature type="binding site" evidence="12">
    <location>
        <position position="560"/>
    </location>
    <ligand>
        <name>(6S)-NADPHX</name>
        <dbReference type="ChEBI" id="CHEBI:64076"/>
    </ligand>
</feature>
<evidence type="ECO:0000256" key="3">
    <source>
        <dbReference type="ARBA" id="ARBA00009524"/>
    </source>
</evidence>
<dbReference type="EMBL" id="CP006939">
    <property type="protein sequence ID" value="AHC14618.1"/>
    <property type="molecule type" value="Genomic_DNA"/>
</dbReference>
<sequence length="624" mass="66270">MVEGRRTASLISYVDAVSGNIPGEDPWKWGHAGKRPCSEAAERKEDVMAEDSIQKQIRAGGSAGRPDGIGGTFGFIADTDRMRAFDRESAAIVPEMILMEQAGGAMAREMLRDIQSIPGRPGFCILAGPGHNGGDALVAARHIIRDGYPVEVFYLHPSKEDQLLSDMLTALDRDRSRVHALRKDSRDQGWVRLCEFLEAREPEASSWVLVDGFLGSGISRPLFPAQSETGPKAAHSGPELNHGMERLVKIWNSWPGRRYALDVPSGSSEKASPRWPVLQADVTLAVQFPRRYLYRPQIRKFAGDIRTITIGFPPSRQEALIASYPGKEAALTDTGLSELLTPRMLRQLVPPLPADAHKGVRGKVEVYAGSQGMTGAARLSASASLHASAGLVKLYNADPSVLDAASAGDPSLMTGILSPDGFQPGTWGTAALAGPGWGQKKDQRKDQSGILASLGASSLPLLLDADALQLAAADAELKILLARREPALIMTPHPGEAAALLNTDTQEILQDPLTAAGKIAQSFQAAVVITSSLSYLADEKGHSAVLDASNPALGTAGSGDCLGGIISALLGRGLNAWDALRAGVLIHSEAGRRCFAALGFFTSAELLPRVGQIIGELQFGGVDQ</sequence>
<reference evidence="15 16" key="1">
    <citation type="journal article" date="2015" name="Stand. Genomic Sci.">
        <title>Complete genome sequence and description of Salinispira pacifica gen. nov., sp. nov., a novel spirochaete isolated form a hypersaline microbial mat.</title>
        <authorList>
            <person name="Ben Hania W."/>
            <person name="Joseph M."/>
            <person name="Schumann P."/>
            <person name="Bunk B."/>
            <person name="Fiebig A."/>
            <person name="Sproer C."/>
            <person name="Klenk H.P."/>
            <person name="Fardeau M.L."/>
            <person name="Spring S."/>
        </authorList>
    </citation>
    <scope>NUCLEOTIDE SEQUENCE [LARGE SCALE GENOMIC DNA]</scope>
    <source>
        <strain evidence="15 16">L21-RPul-D2</strain>
    </source>
</reference>
<dbReference type="PANTHER" id="PTHR12592:SF0">
    <property type="entry name" value="ATP-DEPENDENT (S)-NAD(P)H-HYDRATE DEHYDRATASE"/>
    <property type="match status" value="1"/>
</dbReference>
<evidence type="ECO:0000313" key="16">
    <source>
        <dbReference type="Proteomes" id="UP000018680"/>
    </source>
</evidence>
<dbReference type="InterPro" id="IPR036652">
    <property type="entry name" value="YjeF_N_dom_sf"/>
</dbReference>
<dbReference type="Pfam" id="PF03853">
    <property type="entry name" value="YjeF_N"/>
    <property type="match status" value="1"/>
</dbReference>
<keyword evidence="8 12" id="KW-0456">Lyase</keyword>
<dbReference type="InterPro" id="IPR004443">
    <property type="entry name" value="YjeF_N_dom"/>
</dbReference>
<feature type="binding site" evidence="12">
    <location>
        <position position="376"/>
    </location>
    <ligand>
        <name>(6S)-NADPHX</name>
        <dbReference type="ChEBI" id="CHEBI:64076"/>
    </ligand>
</feature>
<keyword evidence="5 12" id="KW-0067">ATP-binding</keyword>
<evidence type="ECO:0000259" key="14">
    <source>
        <dbReference type="PROSITE" id="PS51385"/>
    </source>
</evidence>
<evidence type="ECO:0000256" key="7">
    <source>
        <dbReference type="ARBA" id="ARBA00023027"/>
    </source>
</evidence>
<comment type="function">
    <text evidence="9">Bifunctional enzyme that catalyzes the epimerization of the S- and R-forms of NAD(P)HX and the dehydration of the S-form of NAD(P)HX at the expense of ADP, which is converted to AMP. This allows the repair of both epimers of NAD(P)HX, a damaged form of NAD(P)H that is a result of enzymatic or heat-dependent hydration.</text>
</comment>
<gene>
    <name evidence="12" type="primary">nnrD</name>
    <name evidence="15" type="ORF">L21SP2_1217</name>
</gene>
<dbReference type="InterPro" id="IPR029056">
    <property type="entry name" value="Ribokinase-like"/>
</dbReference>
<comment type="cofactor">
    <cofactor evidence="1">
        <name>K(+)</name>
        <dbReference type="ChEBI" id="CHEBI:29103"/>
    </cofactor>
</comment>
<keyword evidence="6 12" id="KW-0521">NADP</keyword>
<comment type="catalytic activity">
    <reaction evidence="11 12">
        <text>(6S)-NADPHX + ADP = AMP + phosphate + NADPH + H(+)</text>
        <dbReference type="Rhea" id="RHEA:32235"/>
        <dbReference type="ChEBI" id="CHEBI:15378"/>
        <dbReference type="ChEBI" id="CHEBI:43474"/>
        <dbReference type="ChEBI" id="CHEBI:57783"/>
        <dbReference type="ChEBI" id="CHEBI:64076"/>
        <dbReference type="ChEBI" id="CHEBI:456215"/>
        <dbReference type="ChEBI" id="CHEBI:456216"/>
        <dbReference type="EC" id="4.2.1.136"/>
    </reaction>
</comment>
<evidence type="ECO:0000256" key="4">
    <source>
        <dbReference type="ARBA" id="ARBA00022741"/>
    </source>
</evidence>
<evidence type="ECO:0000256" key="11">
    <source>
        <dbReference type="ARBA" id="ARBA00049209"/>
    </source>
</evidence>
<evidence type="ECO:0000256" key="6">
    <source>
        <dbReference type="ARBA" id="ARBA00022857"/>
    </source>
</evidence>
<comment type="subunit">
    <text evidence="12">Homotetramer.</text>
</comment>
<dbReference type="PROSITE" id="PS51383">
    <property type="entry name" value="YJEF_C_3"/>
    <property type="match status" value="1"/>
</dbReference>
<dbReference type="Proteomes" id="UP000018680">
    <property type="component" value="Chromosome"/>
</dbReference>
<comment type="similarity">
    <text evidence="12">Belongs to the NnrD/CARKD family.</text>
</comment>
<proteinExistence type="inferred from homology"/>